<dbReference type="PANTHER" id="PTHR39210">
    <property type="entry name" value="HEPARIN-SULFATE LYASE"/>
    <property type="match status" value="1"/>
</dbReference>
<evidence type="ECO:0000313" key="7">
    <source>
        <dbReference type="EMBL" id="GHH97854.1"/>
    </source>
</evidence>
<organism evidence="7 8">
    <name type="scientific">Neobacillus kokaensis</name>
    <dbReference type="NCBI Taxonomy" id="2759023"/>
    <lineage>
        <taxon>Bacteria</taxon>
        <taxon>Bacillati</taxon>
        <taxon>Bacillota</taxon>
        <taxon>Bacilli</taxon>
        <taxon>Bacillales</taxon>
        <taxon>Bacillaceae</taxon>
        <taxon>Neobacillus</taxon>
    </lineage>
</organism>
<dbReference type="Gene3D" id="2.70.98.70">
    <property type="match status" value="1"/>
</dbReference>
<evidence type="ECO:0000259" key="5">
    <source>
        <dbReference type="Pfam" id="PF07940"/>
    </source>
</evidence>
<dbReference type="PANTHER" id="PTHR39210:SF1">
    <property type="entry name" value="HEPARIN-SULFATE LYASE"/>
    <property type="match status" value="1"/>
</dbReference>
<proteinExistence type="predicted"/>
<dbReference type="Proteomes" id="UP000637074">
    <property type="component" value="Unassembled WGS sequence"/>
</dbReference>
<feature type="domain" description="Heparinase II/III-like C-terminal" evidence="5">
    <location>
        <begin position="312"/>
        <end position="486"/>
    </location>
</feature>
<evidence type="ECO:0000256" key="3">
    <source>
        <dbReference type="ARBA" id="ARBA00022764"/>
    </source>
</evidence>
<keyword evidence="3" id="KW-0574">Periplasm</keyword>
<keyword evidence="8" id="KW-1185">Reference proteome</keyword>
<keyword evidence="4" id="KW-0456">Lyase</keyword>
<feature type="domain" description="Heparin-sulfate lyase N-terminal" evidence="6">
    <location>
        <begin position="61"/>
        <end position="307"/>
    </location>
</feature>
<keyword evidence="2" id="KW-0732">Signal</keyword>
<dbReference type="Pfam" id="PF16889">
    <property type="entry name" value="Hepar_II_III_N"/>
    <property type="match status" value="1"/>
</dbReference>
<dbReference type="SUPFAM" id="SSF48230">
    <property type="entry name" value="Chondroitin AC/alginate lyase"/>
    <property type="match status" value="1"/>
</dbReference>
<evidence type="ECO:0000313" key="8">
    <source>
        <dbReference type="Proteomes" id="UP000637074"/>
    </source>
</evidence>
<dbReference type="EMBL" id="BNDS01000004">
    <property type="protein sequence ID" value="GHH97854.1"/>
    <property type="molecule type" value="Genomic_DNA"/>
</dbReference>
<sequence length="613" mass="70905">MMAVEITKVRENLTACMQGYSSDTQRSFLNENVRKAVYLNANLLCSNIFVFKKPLDMEACYIPYSFKKINWNCAMNADEEWIFMLNRHEYLLDLAEAYADSQDQKYLDGWKRLIFDWLEHNPYAEGKIHTSWRTIDTGIRCGSWMKSLVILHQSLQDQELETIFSSLREQIIFLKDHYLERYTLSNWGVLQISGILQAVMVCEDLVPKEIINWAWDELKRQSDIQFFADGVHWEQSPLYHFEVLFALFDVYKKAQILGIASPVDLETVIQKAADAAYYMIYPNGCLVPQHDSDYVYVDAVYEKLQTFRKAKLPELFSGSESGNFVYKTEENFVSLWNGWHGSGHGHASLGHLNIILNGERVLCDSGRFTYQEGPLRNYLKSVHSHSTVIVDELPFTSIKDSWSFHQLGKVAGNRVKETSRYIVMESSFYYNIYLVQRTVVILKEESIVTVIDCVDGEGMHTMKRYFQLNPDIKPEKQQDGWKLTGKKQVTYAYFDDIKNTSSQTGLSSAQYNRLANRITLVDEKESVHHGAGFAIFSGKPLTVTPNQVKQCGAEEYPPKENFLSFNLKTDASEYDIYFVANETNKGERIYKHNDEYFYHRLTISGNGQKEIIL</sequence>
<dbReference type="InterPro" id="IPR031680">
    <property type="entry name" value="Hepar_II_III_N"/>
</dbReference>
<comment type="caution">
    <text evidence="7">The sequence shown here is derived from an EMBL/GenBank/DDBJ whole genome shotgun (WGS) entry which is preliminary data.</text>
</comment>
<name>A0ABQ3MZW0_9BACI</name>
<dbReference type="InterPro" id="IPR008929">
    <property type="entry name" value="Chondroitin_lyas"/>
</dbReference>
<protein>
    <submittedName>
        <fullName evidence="7">Heparinase</fullName>
    </submittedName>
</protein>
<dbReference type="Pfam" id="PF07940">
    <property type="entry name" value="Hepar_II_III_C"/>
    <property type="match status" value="1"/>
</dbReference>
<evidence type="ECO:0000256" key="1">
    <source>
        <dbReference type="ARBA" id="ARBA00004418"/>
    </source>
</evidence>
<evidence type="ECO:0000256" key="2">
    <source>
        <dbReference type="ARBA" id="ARBA00022729"/>
    </source>
</evidence>
<dbReference type="Gene3D" id="1.50.10.100">
    <property type="entry name" value="Chondroitin AC/alginate lyase"/>
    <property type="match status" value="1"/>
</dbReference>
<evidence type="ECO:0000259" key="6">
    <source>
        <dbReference type="Pfam" id="PF16889"/>
    </source>
</evidence>
<dbReference type="InterPro" id="IPR012480">
    <property type="entry name" value="Hepar_II_III_C"/>
</dbReference>
<reference evidence="7 8" key="1">
    <citation type="journal article" date="2022" name="Int. J. Syst. Evol. Microbiol.">
        <title>Neobacillus kokaensis sp. nov., isolated from soil.</title>
        <authorList>
            <person name="Yuki K."/>
            <person name="Matsubara H."/>
            <person name="Yamaguchi S."/>
        </authorList>
    </citation>
    <scope>NUCLEOTIDE SEQUENCE [LARGE SCALE GENOMIC DNA]</scope>
    <source>
        <strain evidence="7 8">LOB 377</strain>
    </source>
</reference>
<evidence type="ECO:0000256" key="4">
    <source>
        <dbReference type="ARBA" id="ARBA00023239"/>
    </source>
</evidence>
<accession>A0ABQ3MZW0</accession>
<comment type="subcellular location">
    <subcellularLocation>
        <location evidence="1">Periplasm</location>
    </subcellularLocation>
</comment>
<gene>
    <name evidence="7" type="ORF">AM1BK_13970</name>
</gene>